<feature type="region of interest" description="Disordered" evidence="1">
    <location>
        <begin position="1"/>
        <end position="22"/>
    </location>
</feature>
<dbReference type="EMBL" id="ML978746">
    <property type="protein sequence ID" value="KAF2084086.1"/>
    <property type="molecule type" value="Genomic_DNA"/>
</dbReference>
<gene>
    <name evidence="2" type="ORF">K490DRAFT_59889</name>
</gene>
<name>A0A9P4HPI7_9PEZI</name>
<evidence type="ECO:0000313" key="2">
    <source>
        <dbReference type="EMBL" id="KAF2084086.1"/>
    </source>
</evidence>
<organism evidence="2 3">
    <name type="scientific">Saccharata proteae CBS 121410</name>
    <dbReference type="NCBI Taxonomy" id="1314787"/>
    <lineage>
        <taxon>Eukaryota</taxon>
        <taxon>Fungi</taxon>
        <taxon>Dikarya</taxon>
        <taxon>Ascomycota</taxon>
        <taxon>Pezizomycotina</taxon>
        <taxon>Dothideomycetes</taxon>
        <taxon>Dothideomycetes incertae sedis</taxon>
        <taxon>Botryosphaeriales</taxon>
        <taxon>Saccharataceae</taxon>
        <taxon>Saccharata</taxon>
    </lineage>
</organism>
<evidence type="ECO:0000313" key="3">
    <source>
        <dbReference type="Proteomes" id="UP000799776"/>
    </source>
</evidence>
<dbReference type="AlphaFoldDB" id="A0A9P4HPI7"/>
<protein>
    <submittedName>
        <fullName evidence="2">Uncharacterized protein</fullName>
    </submittedName>
</protein>
<keyword evidence="3" id="KW-1185">Reference proteome</keyword>
<sequence>MASRKGKREKDKDKAGSAGVQVDDDREHRLRALLPIAQRTRQKSVSAATTWFNEALSSYLALEIMAQNLSTRDFFNLARSTKALWKSVTKTEGSVVAKEHAPLRLFLDKTICIDFTQKYKNPRLPIHCEGCGTKIGHELNLCAQLELDPTASMRFDCRVGKTDEVKPKGSCSSCLAYQYPERKNNTYMFSITKNGWAVGTARSCGLVDRIPVRDCACGRKIGSYAFRLGCPSCGKEARDEENSSDNYEYLLNHWTPTEKPLDIRRCSIYRHPNTSIDGRPGTFQAVAWTDDENEIKAREFAAPRWYREWYWRKWKKIWMIMTVDSGDSSISS</sequence>
<dbReference type="Proteomes" id="UP000799776">
    <property type="component" value="Unassembled WGS sequence"/>
</dbReference>
<proteinExistence type="predicted"/>
<evidence type="ECO:0000256" key="1">
    <source>
        <dbReference type="SAM" id="MobiDB-lite"/>
    </source>
</evidence>
<reference evidence="2" key="1">
    <citation type="journal article" date="2020" name="Stud. Mycol.">
        <title>101 Dothideomycetes genomes: a test case for predicting lifestyles and emergence of pathogens.</title>
        <authorList>
            <person name="Haridas S."/>
            <person name="Albert R."/>
            <person name="Binder M."/>
            <person name="Bloem J."/>
            <person name="Labutti K."/>
            <person name="Salamov A."/>
            <person name="Andreopoulos B."/>
            <person name="Baker S."/>
            <person name="Barry K."/>
            <person name="Bills G."/>
            <person name="Bluhm B."/>
            <person name="Cannon C."/>
            <person name="Castanera R."/>
            <person name="Culley D."/>
            <person name="Daum C."/>
            <person name="Ezra D."/>
            <person name="Gonzalez J."/>
            <person name="Henrissat B."/>
            <person name="Kuo A."/>
            <person name="Liang C."/>
            <person name="Lipzen A."/>
            <person name="Lutzoni F."/>
            <person name="Magnuson J."/>
            <person name="Mondo S."/>
            <person name="Nolan M."/>
            <person name="Ohm R."/>
            <person name="Pangilinan J."/>
            <person name="Park H.-J."/>
            <person name="Ramirez L."/>
            <person name="Alfaro M."/>
            <person name="Sun H."/>
            <person name="Tritt A."/>
            <person name="Yoshinaga Y."/>
            <person name="Zwiers L.-H."/>
            <person name="Turgeon B."/>
            <person name="Goodwin S."/>
            <person name="Spatafora J."/>
            <person name="Crous P."/>
            <person name="Grigoriev I."/>
        </authorList>
    </citation>
    <scope>NUCLEOTIDE SEQUENCE</scope>
    <source>
        <strain evidence="2">CBS 121410</strain>
    </source>
</reference>
<accession>A0A9P4HPI7</accession>
<comment type="caution">
    <text evidence="2">The sequence shown here is derived from an EMBL/GenBank/DDBJ whole genome shotgun (WGS) entry which is preliminary data.</text>
</comment>